<feature type="region of interest" description="Disordered" evidence="1">
    <location>
        <begin position="58"/>
        <end position="79"/>
    </location>
</feature>
<gene>
    <name evidence="2" type="ORF">EIY87_00410</name>
</gene>
<dbReference type="EMBL" id="RSEC01000006">
    <property type="protein sequence ID" value="RSD26359.1"/>
    <property type="molecule type" value="Genomic_DNA"/>
</dbReference>
<evidence type="ECO:0000256" key="1">
    <source>
        <dbReference type="SAM" id="MobiDB-lite"/>
    </source>
</evidence>
<dbReference type="OrthoDB" id="3405462at2"/>
<dbReference type="Proteomes" id="UP000267081">
    <property type="component" value="Unassembled WGS sequence"/>
</dbReference>
<protein>
    <submittedName>
        <fullName evidence="2">Uncharacterized protein</fullName>
    </submittedName>
</protein>
<keyword evidence="3" id="KW-1185">Reference proteome</keyword>
<proteinExistence type="predicted"/>
<organism evidence="2 3">
    <name type="scientific">Amycolatopsis eburnea</name>
    <dbReference type="NCBI Taxonomy" id="2267691"/>
    <lineage>
        <taxon>Bacteria</taxon>
        <taxon>Bacillati</taxon>
        <taxon>Actinomycetota</taxon>
        <taxon>Actinomycetes</taxon>
        <taxon>Pseudonocardiales</taxon>
        <taxon>Pseudonocardiaceae</taxon>
        <taxon>Amycolatopsis</taxon>
    </lineage>
</organism>
<name>A0A427TPR6_9PSEU</name>
<feature type="region of interest" description="Disordered" evidence="1">
    <location>
        <begin position="181"/>
        <end position="201"/>
    </location>
</feature>
<reference evidence="2 3" key="1">
    <citation type="submission" date="2018-12" db="EMBL/GenBank/DDBJ databases">
        <title>Amycolatopsis eburnea sp. nov. actinomycete associate with arbuscular mycorrhiza fungal spore.</title>
        <authorList>
            <person name="Lumyong S."/>
            <person name="Chaiya L."/>
        </authorList>
    </citation>
    <scope>NUCLEOTIDE SEQUENCE [LARGE SCALE GENOMIC DNA]</scope>
    <source>
        <strain evidence="2 3">GLM-1</strain>
    </source>
</reference>
<evidence type="ECO:0000313" key="2">
    <source>
        <dbReference type="EMBL" id="RSD26359.1"/>
    </source>
</evidence>
<dbReference type="AlphaFoldDB" id="A0A427TPR6"/>
<comment type="caution">
    <text evidence="2">The sequence shown here is derived from an EMBL/GenBank/DDBJ whole genome shotgun (WGS) entry which is preliminary data.</text>
</comment>
<evidence type="ECO:0000313" key="3">
    <source>
        <dbReference type="Proteomes" id="UP000267081"/>
    </source>
</evidence>
<dbReference type="RefSeq" id="WP_125305616.1">
    <property type="nucleotide sequence ID" value="NZ_RSEC01000006.1"/>
</dbReference>
<sequence>MADTSTERARRSRAHARDDHALCRAQRCGVARAHEKGEHSRCSPSWCEAAAQASLTEDQAVPAGAGSPAPPPPSEDGYRVRSSLVEDAGDGEFGSAGLELWQAANPHGDLKPLQVVLLREACRIADRLAALDRRLHGDGPWLELSTEDGVVFHVDVTDVLKEARAQANTFRGLAAELRQSGTGGRAGVPAPATSGEGEGEGEGNVVDFFAAVAAKLGGAPASD</sequence>
<accession>A0A427TPR6</accession>